<dbReference type="EMBL" id="JAVREJ010000002">
    <property type="protein sequence ID" value="MDT0348680.1"/>
    <property type="molecule type" value="Genomic_DNA"/>
</dbReference>
<feature type="compositionally biased region" description="Polar residues" evidence="1">
    <location>
        <begin position="355"/>
        <end position="370"/>
    </location>
</feature>
<gene>
    <name evidence="4" type="ORF">RM445_03995</name>
</gene>
<dbReference type="Pfam" id="PF16751">
    <property type="entry name" value="RsdA_SigD_bd"/>
    <property type="match status" value="1"/>
</dbReference>
<dbReference type="Proteomes" id="UP001183202">
    <property type="component" value="Unassembled WGS sequence"/>
</dbReference>
<comment type="caution">
    <text evidence="4">The sequence shown here is derived from an EMBL/GenBank/DDBJ whole genome shotgun (WGS) entry which is preliminary data.</text>
</comment>
<keyword evidence="2" id="KW-0812">Transmembrane</keyword>
<evidence type="ECO:0000256" key="1">
    <source>
        <dbReference type="SAM" id="MobiDB-lite"/>
    </source>
</evidence>
<proteinExistence type="predicted"/>
<dbReference type="RefSeq" id="WP_311554607.1">
    <property type="nucleotide sequence ID" value="NZ_JAVREJ010000002.1"/>
</dbReference>
<feature type="transmembrane region" description="Helical" evidence="2">
    <location>
        <begin position="140"/>
        <end position="160"/>
    </location>
</feature>
<organism evidence="4 5">
    <name type="scientific">Pseudonocardia charpentierae</name>
    <dbReference type="NCBI Taxonomy" id="3075545"/>
    <lineage>
        <taxon>Bacteria</taxon>
        <taxon>Bacillati</taxon>
        <taxon>Actinomycetota</taxon>
        <taxon>Actinomycetes</taxon>
        <taxon>Pseudonocardiales</taxon>
        <taxon>Pseudonocardiaceae</taxon>
        <taxon>Pseudonocardia</taxon>
    </lineage>
</organism>
<dbReference type="Gene3D" id="6.10.250.1300">
    <property type="match status" value="1"/>
</dbReference>
<evidence type="ECO:0000313" key="4">
    <source>
        <dbReference type="EMBL" id="MDT0348680.1"/>
    </source>
</evidence>
<sequence>MPDDRNGVPPGPPSPFGRARGTNGVHRDEHADLPTRSLSVDVVDGPTDLVAVQADDELVNALGSGAGVAFGDRAPGSDPDLRRNRDEHLVAMLAAWRAEIEAEPIPELIDLDTAVAAVVAGMKADELGTRRKRAGRLRHLAPLVAAAAIIVAAVSGVGLGSKDAMPGDTLWAVQKVVNPERAESVETKLVVESRLDKVRTALSTGDTDTAARELQAISTEIPAVRGEEGQPGLAQEQEYLALKLAETPPGKPADLSTPPKSKPTARSTTSPAAPPPPPASSSASTSASSSESAAPGDPSVSKPVDVDPRRRQSEALVPQQGPGPVKEGPATSPGSATAPDVTKAPGEPKPAPEQSEGSADTSTAPASSGDQPGPRGGASGPTSGSAQAETTTTGATTGTTTATGTTASGSAGTSIDATATAKTKTI</sequence>
<evidence type="ECO:0000256" key="2">
    <source>
        <dbReference type="SAM" id="Phobius"/>
    </source>
</evidence>
<keyword evidence="5" id="KW-1185">Reference proteome</keyword>
<feature type="compositionally biased region" description="Low complexity" evidence="1">
    <location>
        <begin position="256"/>
        <end position="271"/>
    </location>
</feature>
<dbReference type="InterPro" id="IPR031928">
    <property type="entry name" value="RsdA_SigD-bd"/>
</dbReference>
<keyword evidence="2" id="KW-1133">Transmembrane helix</keyword>
<evidence type="ECO:0000313" key="5">
    <source>
        <dbReference type="Proteomes" id="UP001183202"/>
    </source>
</evidence>
<feature type="domain" description="Anti-sigma-D factor RsdA sigma factor binding region" evidence="3">
    <location>
        <begin position="48"/>
        <end position="104"/>
    </location>
</feature>
<feature type="compositionally biased region" description="Basic and acidic residues" evidence="1">
    <location>
        <begin position="304"/>
        <end position="313"/>
    </location>
</feature>
<feature type="compositionally biased region" description="Low complexity" evidence="1">
    <location>
        <begin position="280"/>
        <end position="295"/>
    </location>
</feature>
<feature type="compositionally biased region" description="Low complexity" evidence="1">
    <location>
        <begin position="382"/>
        <end position="426"/>
    </location>
</feature>
<accession>A0ABU2N443</accession>
<evidence type="ECO:0000259" key="3">
    <source>
        <dbReference type="Pfam" id="PF16751"/>
    </source>
</evidence>
<name>A0ABU2N443_9PSEU</name>
<reference evidence="5" key="1">
    <citation type="submission" date="2023-07" db="EMBL/GenBank/DDBJ databases">
        <title>30 novel species of actinomycetes from the DSMZ collection.</title>
        <authorList>
            <person name="Nouioui I."/>
        </authorList>
    </citation>
    <scope>NUCLEOTIDE SEQUENCE [LARGE SCALE GENOMIC DNA]</scope>
    <source>
        <strain evidence="5">DSM 45834</strain>
    </source>
</reference>
<keyword evidence="2" id="KW-0472">Membrane</keyword>
<feature type="region of interest" description="Disordered" evidence="1">
    <location>
        <begin position="1"/>
        <end position="39"/>
    </location>
</feature>
<feature type="region of interest" description="Disordered" evidence="1">
    <location>
        <begin position="247"/>
        <end position="426"/>
    </location>
</feature>
<protein>
    <submittedName>
        <fullName evidence="4">Anti-sigma-D factor RsdA</fullName>
    </submittedName>
</protein>